<protein>
    <submittedName>
        <fullName evidence="1">Uncharacterized protein</fullName>
    </submittedName>
</protein>
<keyword evidence="2" id="KW-1185">Reference proteome</keyword>
<dbReference type="Proteomes" id="UP000002281">
    <property type="component" value="Chromosome 20"/>
</dbReference>
<evidence type="ECO:0000313" key="2">
    <source>
        <dbReference type="Proteomes" id="UP000002281"/>
    </source>
</evidence>
<dbReference type="SUPFAM" id="SSF51283">
    <property type="entry name" value="dUTPase-like"/>
    <property type="match status" value="1"/>
</dbReference>
<sequence>MGSATWLQQLAGLAQGSPDGCMSSESASNTWCCFPVARIHRSRNQLVEMGMATLTTTASDSPAKFLLSVPTTLCSTGLKALAPEGGMLPPGDTTVIPLNWKLRLPSGHFGLLMPLNQQAKNRVMCCVR</sequence>
<organism evidence="1 2">
    <name type="scientific">Equus caballus</name>
    <name type="common">Horse</name>
    <dbReference type="NCBI Taxonomy" id="9796"/>
    <lineage>
        <taxon>Eukaryota</taxon>
        <taxon>Metazoa</taxon>
        <taxon>Chordata</taxon>
        <taxon>Craniata</taxon>
        <taxon>Vertebrata</taxon>
        <taxon>Euteleostomi</taxon>
        <taxon>Mammalia</taxon>
        <taxon>Eutheria</taxon>
        <taxon>Laurasiatheria</taxon>
        <taxon>Perissodactyla</taxon>
        <taxon>Equidae</taxon>
        <taxon>Equus</taxon>
    </lineage>
</organism>
<dbReference type="Ensembl" id="ENSECAT00000094066.1">
    <property type="protein sequence ID" value="ENSECAP00000081803.1"/>
    <property type="gene ID" value="ENSECAG00000058197.1"/>
</dbReference>
<dbReference type="InterPro" id="IPR036157">
    <property type="entry name" value="dUTPase-like_sf"/>
</dbReference>
<evidence type="ECO:0000313" key="1">
    <source>
        <dbReference type="Ensembl" id="ENSECAP00000081803.1"/>
    </source>
</evidence>
<dbReference type="Ensembl" id="ENSECAT00000119143.1">
    <property type="protein sequence ID" value="ENSECAP00000071104.1"/>
    <property type="gene ID" value="ENSECAG00000058197.1"/>
</dbReference>
<dbReference type="GeneTree" id="ENSGT00960000187632"/>
<dbReference type="AlphaFoldDB" id="A0A9L0T0J9"/>
<name>A0A9L0T0J9_HORSE</name>
<proteinExistence type="predicted"/>
<accession>A0A9L0T0J9</accession>
<reference evidence="1 2" key="1">
    <citation type="journal article" date="2009" name="Science">
        <title>Genome sequence, comparative analysis, and population genetics of the domestic horse.</title>
        <authorList>
            <consortium name="Broad Institute Genome Sequencing Platform"/>
            <consortium name="Broad Institute Whole Genome Assembly Team"/>
            <person name="Wade C.M."/>
            <person name="Giulotto E."/>
            <person name="Sigurdsson S."/>
            <person name="Zoli M."/>
            <person name="Gnerre S."/>
            <person name="Imsland F."/>
            <person name="Lear T.L."/>
            <person name="Adelson D.L."/>
            <person name="Bailey E."/>
            <person name="Bellone R.R."/>
            <person name="Bloecker H."/>
            <person name="Distl O."/>
            <person name="Edgar R.C."/>
            <person name="Garber M."/>
            <person name="Leeb T."/>
            <person name="Mauceli E."/>
            <person name="MacLeod J.N."/>
            <person name="Penedo M.C.T."/>
            <person name="Raison J.M."/>
            <person name="Sharpe T."/>
            <person name="Vogel J."/>
            <person name="Andersson L."/>
            <person name="Antczak D.F."/>
            <person name="Biagi T."/>
            <person name="Binns M.M."/>
            <person name="Chowdhary B.P."/>
            <person name="Coleman S.J."/>
            <person name="Della Valle G."/>
            <person name="Fryc S."/>
            <person name="Guerin G."/>
            <person name="Hasegawa T."/>
            <person name="Hill E.W."/>
            <person name="Jurka J."/>
            <person name="Kiialainen A."/>
            <person name="Lindgren G."/>
            <person name="Liu J."/>
            <person name="Magnani E."/>
            <person name="Mickelson J.R."/>
            <person name="Murray J."/>
            <person name="Nergadze S.G."/>
            <person name="Onofrio R."/>
            <person name="Pedroni S."/>
            <person name="Piras M.F."/>
            <person name="Raudsepp T."/>
            <person name="Rocchi M."/>
            <person name="Roeed K.H."/>
            <person name="Ryder O.A."/>
            <person name="Searle S."/>
            <person name="Skow L."/>
            <person name="Swinburne J.E."/>
            <person name="Syvaenen A.C."/>
            <person name="Tozaki T."/>
            <person name="Valberg S.J."/>
            <person name="Vaudin M."/>
            <person name="White J.R."/>
            <person name="Zody M.C."/>
            <person name="Lander E.S."/>
            <person name="Lindblad-Toh K."/>
        </authorList>
    </citation>
    <scope>NUCLEOTIDE SEQUENCE [LARGE SCALE GENOMIC DNA]</scope>
    <source>
        <strain evidence="1 2">Thoroughbred</strain>
    </source>
</reference>
<reference evidence="1" key="2">
    <citation type="submission" date="2025-05" db="UniProtKB">
        <authorList>
            <consortium name="Ensembl"/>
        </authorList>
    </citation>
    <scope>IDENTIFICATION</scope>
    <source>
        <strain evidence="1">Thoroughbred</strain>
    </source>
</reference>